<comment type="caution">
    <text evidence="2">The sequence shown here is derived from an EMBL/GenBank/DDBJ whole genome shotgun (WGS) entry which is preliminary data.</text>
</comment>
<evidence type="ECO:0000313" key="2">
    <source>
        <dbReference type="EMBL" id="MBT1695998.1"/>
    </source>
</evidence>
<evidence type="ECO:0000313" key="3">
    <source>
        <dbReference type="Proteomes" id="UP001319200"/>
    </source>
</evidence>
<proteinExistence type="predicted"/>
<dbReference type="AlphaFoldDB" id="A0AAP2DIH7"/>
<feature type="transmembrane region" description="Helical" evidence="1">
    <location>
        <begin position="20"/>
        <end position="38"/>
    </location>
</feature>
<name>A0AAP2DIH7_9BACT</name>
<organism evidence="2 3">
    <name type="scientific">Chryseosolibacter histidini</name>
    <dbReference type="NCBI Taxonomy" id="2782349"/>
    <lineage>
        <taxon>Bacteria</taxon>
        <taxon>Pseudomonadati</taxon>
        <taxon>Bacteroidota</taxon>
        <taxon>Cytophagia</taxon>
        <taxon>Cytophagales</taxon>
        <taxon>Chryseotaleaceae</taxon>
        <taxon>Chryseosolibacter</taxon>
    </lineage>
</organism>
<reference evidence="2 3" key="1">
    <citation type="submission" date="2021-05" db="EMBL/GenBank/DDBJ databases">
        <title>A Polyphasic approach of four new species of the genus Ohtaekwangia: Ohtaekwangia histidinii sp. nov., Ohtaekwangia cretensis sp. nov., Ohtaekwangia indiensis sp. nov., Ohtaekwangia reichenbachii sp. nov. from diverse environment.</title>
        <authorList>
            <person name="Octaviana S."/>
        </authorList>
    </citation>
    <scope>NUCLEOTIDE SEQUENCE [LARGE SCALE GENOMIC DNA]</scope>
    <source>
        <strain evidence="2 3">PWU4</strain>
    </source>
</reference>
<sequence>MPQRLKYSTPYDSTQGLPDWLFIGVWIVILLFGLRLAWEYRDKIFKKK</sequence>
<keyword evidence="3" id="KW-1185">Reference proteome</keyword>
<gene>
    <name evidence="2" type="ORF">KK083_03860</name>
</gene>
<protein>
    <submittedName>
        <fullName evidence="2">Uncharacterized protein</fullName>
    </submittedName>
</protein>
<keyword evidence="1" id="KW-0472">Membrane</keyword>
<keyword evidence="1" id="KW-1133">Transmembrane helix</keyword>
<dbReference type="Proteomes" id="UP001319200">
    <property type="component" value="Unassembled WGS sequence"/>
</dbReference>
<evidence type="ECO:0000256" key="1">
    <source>
        <dbReference type="SAM" id="Phobius"/>
    </source>
</evidence>
<accession>A0AAP2DIH7</accession>
<dbReference type="EMBL" id="JAHESF010000003">
    <property type="protein sequence ID" value="MBT1695998.1"/>
    <property type="molecule type" value="Genomic_DNA"/>
</dbReference>
<dbReference type="RefSeq" id="WP_254160873.1">
    <property type="nucleotide sequence ID" value="NZ_JAHESF010000003.1"/>
</dbReference>
<keyword evidence="1" id="KW-0812">Transmembrane</keyword>